<protein>
    <submittedName>
        <fullName evidence="2">PD-(D/E)XK nuclease superfamily</fullName>
    </submittedName>
</protein>
<keyword evidence="3" id="KW-1185">Reference proteome</keyword>
<dbReference type="Gene3D" id="3.90.320.10">
    <property type="match status" value="1"/>
</dbReference>
<evidence type="ECO:0000313" key="2">
    <source>
        <dbReference type="EMBL" id="SCF42439.1"/>
    </source>
</evidence>
<dbReference type="Proteomes" id="UP000198253">
    <property type="component" value="Chromosome I"/>
</dbReference>
<sequence>MTTPKINTISRGGSRFYVNPETGEKAPGVTSILGMLPKPFLQHWAAKVVAEYATDNLGELVGLRLNGDRQGVIDFLKGAPRRDTARAAETGTAVHDAFEKIAKGQPVGRLHPDYRVYVDHFEEFLKEFAPEFVFLEETVWSETWDYAGSFDAYAVIDGERVFLDWKTTRSGVHPEVALQLAAYRHADYIIRPDGSRVPQPSSTAGGVLHVRPEGWGFYPVRTDEAVFDVFTTLRKVFDWDRAMKETVVGAPINKRPGSMPARRTAAPRRAAA</sequence>
<feature type="compositionally biased region" description="Low complexity" evidence="1">
    <location>
        <begin position="260"/>
        <end position="272"/>
    </location>
</feature>
<dbReference type="AlphaFoldDB" id="A0A1C5ABA1"/>
<accession>A0A1C5ABA1</accession>
<evidence type="ECO:0000313" key="3">
    <source>
        <dbReference type="Proteomes" id="UP000198253"/>
    </source>
</evidence>
<dbReference type="SUPFAM" id="SSF52980">
    <property type="entry name" value="Restriction endonuclease-like"/>
    <property type="match status" value="1"/>
</dbReference>
<dbReference type="InParanoid" id="A0A1C5ABA1"/>
<organism evidence="2 3">
    <name type="scientific">Micromonospora echinospora</name>
    <name type="common">Micromonospora purpurea</name>
    <dbReference type="NCBI Taxonomy" id="1877"/>
    <lineage>
        <taxon>Bacteria</taxon>
        <taxon>Bacillati</taxon>
        <taxon>Actinomycetota</taxon>
        <taxon>Actinomycetes</taxon>
        <taxon>Micromonosporales</taxon>
        <taxon>Micromonosporaceae</taxon>
        <taxon>Micromonospora</taxon>
    </lineage>
</organism>
<gene>
    <name evidence="2" type="ORF">GA0070618_6660</name>
</gene>
<feature type="region of interest" description="Disordered" evidence="1">
    <location>
        <begin position="253"/>
        <end position="272"/>
    </location>
</feature>
<dbReference type="PANTHER" id="PTHR31340:SF3">
    <property type="entry name" value="MITOCHONDRIAL GENOME MAINTENANCE EXONUCLEASE 1"/>
    <property type="match status" value="1"/>
</dbReference>
<dbReference type="InterPro" id="IPR011335">
    <property type="entry name" value="Restrct_endonuc-II-like"/>
</dbReference>
<reference evidence="3" key="1">
    <citation type="submission" date="2016-06" db="EMBL/GenBank/DDBJ databases">
        <authorList>
            <person name="Varghese N."/>
            <person name="Submissions Spin"/>
        </authorList>
    </citation>
    <scope>NUCLEOTIDE SEQUENCE [LARGE SCALE GENOMIC DNA]</scope>
    <source>
        <strain evidence="3">DSM 43816</strain>
    </source>
</reference>
<proteinExistence type="predicted"/>
<dbReference type="GO" id="GO:0008297">
    <property type="term" value="F:single-stranded DNA exodeoxyribonuclease activity"/>
    <property type="evidence" value="ECO:0007669"/>
    <property type="project" value="TreeGrafter"/>
</dbReference>
<name>A0A1C5ABA1_MICEC</name>
<dbReference type="EMBL" id="LT607413">
    <property type="protein sequence ID" value="SCF42439.1"/>
    <property type="molecule type" value="Genomic_DNA"/>
</dbReference>
<evidence type="ECO:0000256" key="1">
    <source>
        <dbReference type="SAM" id="MobiDB-lite"/>
    </source>
</evidence>
<dbReference type="InterPro" id="IPR011604">
    <property type="entry name" value="PDDEXK-like_dom_sf"/>
</dbReference>
<dbReference type="PANTHER" id="PTHR31340">
    <property type="entry name" value="MITOCHONDRIAL GENOME MAINTENANCE EXONUCLEASE 1"/>
    <property type="match status" value="1"/>
</dbReference>